<reference evidence="3 4" key="1">
    <citation type="submission" date="2018-06" db="EMBL/GenBank/DDBJ databases">
        <title>The genome of Pseudomonas putida NX-1, a lignin degrader.</title>
        <authorList>
            <person name="Xu Z."/>
        </authorList>
    </citation>
    <scope>NUCLEOTIDE SEQUENCE [LARGE SCALE GENOMIC DNA]</scope>
    <source>
        <strain evidence="3 4">NX-1</strain>
    </source>
</reference>
<feature type="region of interest" description="Disordered" evidence="1">
    <location>
        <begin position="39"/>
        <end position="75"/>
    </location>
</feature>
<accession>A0AAD0L607</accession>
<dbReference type="AlphaFoldDB" id="A0AAD0L607"/>
<evidence type="ECO:0000256" key="1">
    <source>
        <dbReference type="SAM" id="MobiDB-lite"/>
    </source>
</evidence>
<organism evidence="3 4">
    <name type="scientific">Pseudomonas putida</name>
    <name type="common">Arthrobacter siderocapsulatus</name>
    <dbReference type="NCBI Taxonomy" id="303"/>
    <lineage>
        <taxon>Bacteria</taxon>
        <taxon>Pseudomonadati</taxon>
        <taxon>Pseudomonadota</taxon>
        <taxon>Gammaproteobacteria</taxon>
        <taxon>Pseudomonadales</taxon>
        <taxon>Pseudomonadaceae</taxon>
        <taxon>Pseudomonas</taxon>
    </lineage>
</organism>
<evidence type="ECO:0000256" key="2">
    <source>
        <dbReference type="SAM" id="SignalP"/>
    </source>
</evidence>
<feature type="compositionally biased region" description="Polar residues" evidence="1">
    <location>
        <begin position="57"/>
        <end position="75"/>
    </location>
</feature>
<dbReference type="RefSeq" id="WP_054891407.1">
    <property type="nucleotide sequence ID" value="NZ_CP011789.1"/>
</dbReference>
<gene>
    <name evidence="3" type="ORF">C1S65_12885</name>
</gene>
<dbReference type="EMBL" id="CP030750">
    <property type="protein sequence ID" value="AXA24972.1"/>
    <property type="molecule type" value="Genomic_DNA"/>
</dbReference>
<dbReference type="Proteomes" id="UP000251617">
    <property type="component" value="Chromosome"/>
</dbReference>
<proteinExistence type="predicted"/>
<keyword evidence="2" id="KW-0732">Signal</keyword>
<evidence type="ECO:0000313" key="3">
    <source>
        <dbReference type="EMBL" id="AXA24972.1"/>
    </source>
</evidence>
<sequence>MKSLRYALALLAATAVTSAFAEGGAERLQEHHARWALQQQQSKDMVAKREAAKAAQQDAQVNSNSGQDTAAKPSS</sequence>
<feature type="signal peptide" evidence="2">
    <location>
        <begin position="1"/>
        <end position="21"/>
    </location>
</feature>
<evidence type="ECO:0008006" key="5">
    <source>
        <dbReference type="Google" id="ProtNLM"/>
    </source>
</evidence>
<name>A0AAD0L607_PSEPU</name>
<protein>
    <recommendedName>
        <fullName evidence="5">Secreted protein</fullName>
    </recommendedName>
</protein>
<evidence type="ECO:0000313" key="4">
    <source>
        <dbReference type="Proteomes" id="UP000251617"/>
    </source>
</evidence>
<feature type="chain" id="PRO_5042060390" description="Secreted protein" evidence="2">
    <location>
        <begin position="22"/>
        <end position="75"/>
    </location>
</feature>